<evidence type="ECO:0008006" key="4">
    <source>
        <dbReference type="Google" id="ProtNLM"/>
    </source>
</evidence>
<accession>A0ABR5SJZ6</accession>
<keyword evidence="3" id="KW-1185">Reference proteome</keyword>
<protein>
    <recommendedName>
        <fullName evidence="4">Secreted protein</fullName>
    </recommendedName>
</protein>
<sequence>MKALKIVFVAMLFVVALSASAFADKYGAELCWNLDDGKTSEVFFLRVGVLDFGTGDYGLAGTKSATTRTNTSTATAVQIAKGNLTYSSMGYMVGLQVSDGIAGSNTLLVENMVMMLDSSFNGYYFRANGTERRFTGVATFALCP</sequence>
<feature type="chain" id="PRO_5046265934" description="Secreted protein" evidence="1">
    <location>
        <begin position="24"/>
        <end position="144"/>
    </location>
</feature>
<feature type="signal peptide" evidence="1">
    <location>
        <begin position="1"/>
        <end position="23"/>
    </location>
</feature>
<reference evidence="2 3" key="1">
    <citation type="submission" date="2015-11" db="EMBL/GenBank/DDBJ databases">
        <authorList>
            <person name="Lin W."/>
        </authorList>
    </citation>
    <scope>NUCLEOTIDE SEQUENCE [LARGE SCALE GENOMIC DNA]</scope>
    <source>
        <strain evidence="2 3">HCH-1</strain>
    </source>
</reference>
<dbReference type="RefSeq" id="WP_085050963.1">
    <property type="nucleotide sequence ID" value="NZ_LNQR01000019.1"/>
</dbReference>
<organism evidence="2 3">
    <name type="scientific">Candidatus Magnetominusculus xianensis</name>
    <dbReference type="NCBI Taxonomy" id="1748249"/>
    <lineage>
        <taxon>Bacteria</taxon>
        <taxon>Pseudomonadati</taxon>
        <taxon>Nitrospirota</taxon>
        <taxon>Nitrospiria</taxon>
        <taxon>Nitrospirales</taxon>
        <taxon>Nitrospiraceae</taxon>
        <taxon>Candidatus Magnetominusculus</taxon>
    </lineage>
</organism>
<comment type="caution">
    <text evidence="2">The sequence shown here is derived from an EMBL/GenBank/DDBJ whole genome shotgun (WGS) entry which is preliminary data.</text>
</comment>
<name>A0ABR5SJZ6_9BACT</name>
<keyword evidence="1" id="KW-0732">Signal</keyword>
<evidence type="ECO:0000313" key="3">
    <source>
        <dbReference type="Proteomes" id="UP000060487"/>
    </source>
</evidence>
<proteinExistence type="predicted"/>
<evidence type="ECO:0000256" key="1">
    <source>
        <dbReference type="SAM" id="SignalP"/>
    </source>
</evidence>
<dbReference type="EMBL" id="LNQR01000019">
    <property type="protein sequence ID" value="KWT92850.1"/>
    <property type="molecule type" value="Genomic_DNA"/>
</dbReference>
<gene>
    <name evidence="2" type="ORF">ASN18_0436</name>
</gene>
<dbReference type="Proteomes" id="UP000060487">
    <property type="component" value="Unassembled WGS sequence"/>
</dbReference>
<evidence type="ECO:0000313" key="2">
    <source>
        <dbReference type="EMBL" id="KWT92850.1"/>
    </source>
</evidence>